<dbReference type="PANTHER" id="PTHR42760">
    <property type="entry name" value="SHORT-CHAIN DEHYDROGENASES/REDUCTASES FAMILY MEMBER"/>
    <property type="match status" value="1"/>
</dbReference>
<accession>A0A934NLA6</accession>
<keyword evidence="5" id="KW-1185">Reference proteome</keyword>
<dbReference type="Proteomes" id="UP000655868">
    <property type="component" value="Unassembled WGS sequence"/>
</dbReference>
<dbReference type="FunFam" id="3.40.50.720:FF:000173">
    <property type="entry name" value="3-oxoacyl-[acyl-carrier protein] reductase"/>
    <property type="match status" value="1"/>
</dbReference>
<dbReference type="GO" id="GO:0016616">
    <property type="term" value="F:oxidoreductase activity, acting on the CH-OH group of donors, NAD or NADP as acceptor"/>
    <property type="evidence" value="ECO:0007669"/>
    <property type="project" value="TreeGrafter"/>
</dbReference>
<dbReference type="PRINTS" id="PR00080">
    <property type="entry name" value="SDRFAMILY"/>
</dbReference>
<dbReference type="InterPro" id="IPR057326">
    <property type="entry name" value="KR_dom"/>
</dbReference>
<sequence length="233" mass="24376">MSTALVTGAARGIGFAIARRLSTAGHRIIMVDLSPQIQHSATTLGAIAVQADIATPDGRDAIRDAVRRSGEPLDILVNNAGITRDALLADQTEEMFRLVARVNLGACYELTSALVTEMATGGAIVNLGSRAHLGNVGQFNYAVSKAGVVGLTRSLALAYAPRVRVNAVAPGFVATDMTDAMPEHVRERIISRIPLQRPGSPDDIASAVAWLGSASARYVTGQVVYCCGGRSHG</sequence>
<reference evidence="4" key="1">
    <citation type="submission" date="2020-12" db="EMBL/GenBank/DDBJ databases">
        <title>Antrihabitans popcorni sp. nov. and Antrihabitans auranticaus sp. nov., isolated from a larva cave.</title>
        <authorList>
            <person name="Lee S.D."/>
            <person name="Kim I.S."/>
        </authorList>
    </citation>
    <scope>NUCLEOTIDE SEQUENCE</scope>
    <source>
        <strain evidence="4">YC3-6</strain>
    </source>
</reference>
<dbReference type="Pfam" id="PF13561">
    <property type="entry name" value="adh_short_C2"/>
    <property type="match status" value="1"/>
</dbReference>
<evidence type="ECO:0000256" key="2">
    <source>
        <dbReference type="ARBA" id="ARBA00023002"/>
    </source>
</evidence>
<dbReference type="PANTHER" id="PTHR42760:SF40">
    <property type="entry name" value="3-OXOACYL-[ACYL-CARRIER-PROTEIN] REDUCTASE, CHLOROPLASTIC"/>
    <property type="match status" value="1"/>
</dbReference>
<name>A0A934NLA6_9NOCA</name>
<evidence type="ECO:0000259" key="3">
    <source>
        <dbReference type="SMART" id="SM00822"/>
    </source>
</evidence>
<dbReference type="EMBL" id="JAEMNV010000001">
    <property type="protein sequence ID" value="MBJ8337285.1"/>
    <property type="molecule type" value="Genomic_DNA"/>
</dbReference>
<proteinExistence type="inferred from homology"/>
<evidence type="ECO:0000313" key="5">
    <source>
        <dbReference type="Proteomes" id="UP000655868"/>
    </source>
</evidence>
<dbReference type="Gene3D" id="3.40.50.720">
    <property type="entry name" value="NAD(P)-binding Rossmann-like Domain"/>
    <property type="match status" value="1"/>
</dbReference>
<dbReference type="InterPro" id="IPR002347">
    <property type="entry name" value="SDR_fam"/>
</dbReference>
<evidence type="ECO:0000256" key="1">
    <source>
        <dbReference type="ARBA" id="ARBA00006484"/>
    </source>
</evidence>
<gene>
    <name evidence="4" type="ORF">JGU71_00170</name>
</gene>
<dbReference type="SUPFAM" id="SSF51735">
    <property type="entry name" value="NAD(P)-binding Rossmann-fold domains"/>
    <property type="match status" value="1"/>
</dbReference>
<evidence type="ECO:0000313" key="4">
    <source>
        <dbReference type="EMBL" id="MBJ8337285.1"/>
    </source>
</evidence>
<dbReference type="SMART" id="SM00822">
    <property type="entry name" value="PKS_KR"/>
    <property type="match status" value="1"/>
</dbReference>
<feature type="domain" description="Ketoreductase" evidence="3">
    <location>
        <begin position="2"/>
        <end position="204"/>
    </location>
</feature>
<dbReference type="InterPro" id="IPR036291">
    <property type="entry name" value="NAD(P)-bd_dom_sf"/>
</dbReference>
<organism evidence="4 5">
    <name type="scientific">Antrihabitans stalagmiti</name>
    <dbReference type="NCBI Taxonomy" id="2799499"/>
    <lineage>
        <taxon>Bacteria</taxon>
        <taxon>Bacillati</taxon>
        <taxon>Actinomycetota</taxon>
        <taxon>Actinomycetes</taxon>
        <taxon>Mycobacteriales</taxon>
        <taxon>Nocardiaceae</taxon>
        <taxon>Antrihabitans</taxon>
    </lineage>
</organism>
<comment type="similarity">
    <text evidence="1">Belongs to the short-chain dehydrogenases/reductases (SDR) family.</text>
</comment>
<dbReference type="RefSeq" id="WP_199700862.1">
    <property type="nucleotide sequence ID" value="NZ_JAEMNV010000001.1"/>
</dbReference>
<dbReference type="PRINTS" id="PR00081">
    <property type="entry name" value="GDHRDH"/>
</dbReference>
<dbReference type="GO" id="GO:0030497">
    <property type="term" value="P:fatty acid elongation"/>
    <property type="evidence" value="ECO:0007669"/>
    <property type="project" value="TreeGrafter"/>
</dbReference>
<protein>
    <submittedName>
        <fullName evidence="4">SDR family oxidoreductase</fullName>
    </submittedName>
</protein>
<comment type="caution">
    <text evidence="4">The sequence shown here is derived from an EMBL/GenBank/DDBJ whole genome shotgun (WGS) entry which is preliminary data.</text>
</comment>
<dbReference type="AlphaFoldDB" id="A0A934NLA6"/>
<keyword evidence="2" id="KW-0560">Oxidoreductase</keyword>